<evidence type="ECO:0000256" key="6">
    <source>
        <dbReference type="SAM" id="MobiDB-lite"/>
    </source>
</evidence>
<proteinExistence type="predicted"/>
<feature type="transmembrane region" description="Helical" evidence="7">
    <location>
        <begin position="12"/>
        <end position="31"/>
    </location>
</feature>
<evidence type="ECO:0000256" key="2">
    <source>
        <dbReference type="ARBA" id="ARBA00022692"/>
    </source>
</evidence>
<evidence type="ECO:0000256" key="7">
    <source>
        <dbReference type="SAM" id="Phobius"/>
    </source>
</evidence>
<evidence type="ECO:0000256" key="5">
    <source>
        <dbReference type="ARBA" id="ARBA00023136"/>
    </source>
</evidence>
<keyword evidence="2 7" id="KW-0812">Transmembrane</keyword>
<dbReference type="GO" id="GO:0050479">
    <property type="term" value="F:glyceryl-ether monooxygenase activity"/>
    <property type="evidence" value="ECO:0007669"/>
    <property type="project" value="TreeGrafter"/>
</dbReference>
<keyword evidence="3 7" id="KW-1133">Transmembrane helix</keyword>
<dbReference type="GO" id="GO:0016020">
    <property type="term" value="C:membrane"/>
    <property type="evidence" value="ECO:0007669"/>
    <property type="project" value="GOC"/>
</dbReference>
<dbReference type="InterPro" id="IPR051689">
    <property type="entry name" value="Sterol_desaturase/TMEM195"/>
</dbReference>
<keyword evidence="5 7" id="KW-0472">Membrane</keyword>
<evidence type="ECO:0000256" key="3">
    <source>
        <dbReference type="ARBA" id="ARBA00022989"/>
    </source>
</evidence>
<feature type="region of interest" description="Disordered" evidence="6">
    <location>
        <begin position="125"/>
        <end position="146"/>
    </location>
</feature>
<dbReference type="PANTHER" id="PTHR21624:SF1">
    <property type="entry name" value="ALKYLGLYCEROL MONOOXYGENASE"/>
    <property type="match status" value="1"/>
</dbReference>
<dbReference type="PANTHER" id="PTHR21624">
    <property type="entry name" value="STEROL DESATURASE-RELATED PROTEIN"/>
    <property type="match status" value="1"/>
</dbReference>
<comment type="subcellular location">
    <subcellularLocation>
        <location evidence="1">Endomembrane system</location>
        <topology evidence="1">Multi-pass membrane protein</topology>
    </subcellularLocation>
</comment>
<evidence type="ECO:0000256" key="4">
    <source>
        <dbReference type="ARBA" id="ARBA00023002"/>
    </source>
</evidence>
<name>A0A0A0UWB9_9ACTN</name>
<feature type="transmembrane region" description="Helical" evidence="7">
    <location>
        <begin position="51"/>
        <end position="76"/>
    </location>
</feature>
<feature type="compositionally biased region" description="Low complexity" evidence="6">
    <location>
        <begin position="129"/>
        <end position="143"/>
    </location>
</feature>
<dbReference type="GO" id="GO:0006643">
    <property type="term" value="P:membrane lipid metabolic process"/>
    <property type="evidence" value="ECO:0007669"/>
    <property type="project" value="TreeGrafter"/>
</dbReference>
<evidence type="ECO:0000256" key="1">
    <source>
        <dbReference type="ARBA" id="ARBA00004127"/>
    </source>
</evidence>
<sequence>MLSQILDRLRDPIVFALPAVGLLVAVEMLALRFGDDKDAKGFNARDTRASVLTGLGALVVSTLLRAAALGLYAVVYTYLAPFHLPADAWWTWVVLFFGVEFLLYWYHRSAHMIRIIWPAIKSTIPASTSTPRPRSGASGRSGSKNWSGFRCRCWACRRCWSSPCTPST</sequence>
<feature type="transmembrane region" description="Helical" evidence="7">
    <location>
        <begin position="88"/>
        <end position="106"/>
    </location>
</feature>
<dbReference type="EMBL" id="KJ189772">
    <property type="protein sequence ID" value="AIW55588.1"/>
    <property type="molecule type" value="Genomic_DNA"/>
</dbReference>
<organism evidence="8">
    <name type="scientific">Streptomyces sp. CB00765</name>
    <dbReference type="NCBI Taxonomy" id="1489680"/>
    <lineage>
        <taxon>Bacteria</taxon>
        <taxon>Bacillati</taxon>
        <taxon>Actinomycetota</taxon>
        <taxon>Actinomycetes</taxon>
        <taxon>Kitasatosporales</taxon>
        <taxon>Streptomycetaceae</taxon>
        <taxon>Streptomyces</taxon>
    </lineage>
</organism>
<dbReference type="GO" id="GO:0012505">
    <property type="term" value="C:endomembrane system"/>
    <property type="evidence" value="ECO:0007669"/>
    <property type="project" value="UniProtKB-SubCell"/>
</dbReference>
<keyword evidence="4" id="KW-0560">Oxidoreductase</keyword>
<reference evidence="8" key="1">
    <citation type="journal article" date="2014" name="J. Nat. Prod.">
        <title>Strain prioritization for natural product discovery by a high-throughput real-time PCR method.</title>
        <authorList>
            <person name="Hindra"/>
            <person name="Huang T."/>
            <person name="Yang D."/>
            <person name="Rudolf J.D."/>
            <person name="Xie P."/>
            <person name="Xie G."/>
            <person name="Teng Q."/>
            <person name="Lohman J.R."/>
            <person name="Zhu X."/>
            <person name="Huang Y."/>
            <person name="Zhao L.X."/>
            <person name="Jiang Y."/>
            <person name="Duan Y."/>
            <person name="Shen B."/>
        </authorList>
    </citation>
    <scope>NUCLEOTIDE SEQUENCE</scope>
    <source>
        <strain evidence="8">CB00765</strain>
    </source>
</reference>
<accession>A0A0A0UWB9</accession>
<dbReference type="AlphaFoldDB" id="A0A0A0UWB9"/>
<protein>
    <submittedName>
        <fullName evidence="8">Uncharacterized protein</fullName>
    </submittedName>
</protein>
<evidence type="ECO:0000313" key="8">
    <source>
        <dbReference type="EMBL" id="AIW55588.1"/>
    </source>
</evidence>